<evidence type="ECO:0000313" key="1">
    <source>
        <dbReference type="EMBL" id="KAJ4440580.1"/>
    </source>
</evidence>
<sequence length="110" mass="12634">MKHIRGSQENSQNDNYMPVVQALKLISCPFDGNVKELRSFCEGVEAAFELVHPDKHPILLKFVVSKVLGDAKEKIVSRSHRSWEEIKQILEENYAVRRTLEYYAGNLFVG</sequence>
<reference evidence="1 2" key="1">
    <citation type="journal article" date="2022" name="Allergy">
        <title>Genome assembly and annotation of Periplaneta americana reveal a comprehensive cockroach allergen profile.</title>
        <authorList>
            <person name="Wang L."/>
            <person name="Xiong Q."/>
            <person name="Saelim N."/>
            <person name="Wang L."/>
            <person name="Nong W."/>
            <person name="Wan A.T."/>
            <person name="Shi M."/>
            <person name="Liu X."/>
            <person name="Cao Q."/>
            <person name="Hui J.H.L."/>
            <person name="Sookrung N."/>
            <person name="Leung T.F."/>
            <person name="Tungtrongchitr A."/>
            <person name="Tsui S.K.W."/>
        </authorList>
    </citation>
    <scope>NUCLEOTIDE SEQUENCE [LARGE SCALE GENOMIC DNA]</scope>
    <source>
        <strain evidence="1">PWHHKU_190912</strain>
    </source>
</reference>
<evidence type="ECO:0000313" key="2">
    <source>
        <dbReference type="Proteomes" id="UP001148838"/>
    </source>
</evidence>
<dbReference type="Proteomes" id="UP001148838">
    <property type="component" value="Unassembled WGS sequence"/>
</dbReference>
<gene>
    <name evidence="1" type="ORF">ANN_08725</name>
</gene>
<protein>
    <submittedName>
        <fullName evidence="1">Uncharacterized protein</fullName>
    </submittedName>
</protein>
<proteinExistence type="predicted"/>
<dbReference type="EMBL" id="JAJSOF020000017">
    <property type="protein sequence ID" value="KAJ4440580.1"/>
    <property type="molecule type" value="Genomic_DNA"/>
</dbReference>
<organism evidence="1 2">
    <name type="scientific">Periplaneta americana</name>
    <name type="common">American cockroach</name>
    <name type="synonym">Blatta americana</name>
    <dbReference type="NCBI Taxonomy" id="6978"/>
    <lineage>
        <taxon>Eukaryota</taxon>
        <taxon>Metazoa</taxon>
        <taxon>Ecdysozoa</taxon>
        <taxon>Arthropoda</taxon>
        <taxon>Hexapoda</taxon>
        <taxon>Insecta</taxon>
        <taxon>Pterygota</taxon>
        <taxon>Neoptera</taxon>
        <taxon>Polyneoptera</taxon>
        <taxon>Dictyoptera</taxon>
        <taxon>Blattodea</taxon>
        <taxon>Blattoidea</taxon>
        <taxon>Blattidae</taxon>
        <taxon>Blattinae</taxon>
        <taxon>Periplaneta</taxon>
    </lineage>
</organism>
<comment type="caution">
    <text evidence="1">The sequence shown here is derived from an EMBL/GenBank/DDBJ whole genome shotgun (WGS) entry which is preliminary data.</text>
</comment>
<name>A0ABQ8T4G8_PERAM</name>
<accession>A0ABQ8T4G8</accession>
<keyword evidence="2" id="KW-1185">Reference proteome</keyword>